<dbReference type="NCBIfam" id="TIGR00430">
    <property type="entry name" value="Q_tRNA_tgt"/>
    <property type="match status" value="1"/>
</dbReference>
<evidence type="ECO:0000256" key="6">
    <source>
        <dbReference type="ARBA" id="ARBA00050112"/>
    </source>
</evidence>
<comment type="caution">
    <text evidence="7">Lacks conserved residue(s) required for the propagation of feature annotation.</text>
</comment>
<evidence type="ECO:0000259" key="8">
    <source>
        <dbReference type="Pfam" id="PF01702"/>
    </source>
</evidence>
<dbReference type="GO" id="GO:0005829">
    <property type="term" value="C:cytosol"/>
    <property type="evidence" value="ECO:0007669"/>
    <property type="project" value="TreeGrafter"/>
</dbReference>
<feature type="binding site" evidence="7">
    <location>
        <position position="143"/>
    </location>
    <ligand>
        <name>substrate</name>
    </ligand>
</feature>
<feature type="binding site" evidence="7">
    <location>
        <position position="309"/>
    </location>
    <ligand>
        <name>Zn(2+)</name>
        <dbReference type="ChEBI" id="CHEBI:29105"/>
    </ligand>
</feature>
<keyword evidence="2 7" id="KW-0808">Transferase</keyword>
<comment type="function">
    <text evidence="7">Catalyzes the base-exchange of a guanine (G) residue with the queuine precursor 7-aminomethyl-7-deazaguanine (PreQ1) at position 34 (anticodon wobble position) in tRNAs with GU(N) anticodons (tRNA-Asp, -Asn, -His and -Tyr). Catalysis occurs through a double-displacement mechanism. The nucleophile active site attacks the C1' of nucleotide 34 to detach the guanine base from the RNA, forming a covalent enzyme-RNA intermediate. The proton acceptor active site deprotonates the incoming PreQ1, allowing a nucleophilic attack on the C1' of the ribose to form the product. After dissociation, two additional enzymatic reactions on the tRNA convert PreQ1 to queuine (Q), resulting in the hypermodified nucleoside queuosine (7-(((4,5-cis-dihydroxy-2-cyclopenten-1-yl)amino)methyl)-7-deazaguanosine).</text>
</comment>
<dbReference type="EMBL" id="DVON01000046">
    <property type="protein sequence ID" value="HIV12005.1"/>
    <property type="molecule type" value="Genomic_DNA"/>
</dbReference>
<evidence type="ECO:0000256" key="5">
    <source>
        <dbReference type="ARBA" id="ARBA00022833"/>
    </source>
</evidence>
<dbReference type="HAMAP" id="MF_00168">
    <property type="entry name" value="Q_tRNA_Tgt"/>
    <property type="match status" value="1"/>
</dbReference>
<feature type="binding site" evidence="7">
    <location>
        <position position="194"/>
    </location>
    <ligand>
        <name>substrate</name>
    </ligand>
</feature>
<comment type="cofactor">
    <cofactor evidence="7">
        <name>Zn(2+)</name>
        <dbReference type="ChEBI" id="CHEBI:29105"/>
    </cofactor>
    <text evidence="7">Binds 1 zinc ion per subunit.</text>
</comment>
<sequence>MYKILAEDGRAKRAQLTTVHGTIQTPVFMNVGTAAAIKGAVSTMDLYEIGTQVELSNTYHLHVRPGDQVIRKLGGLHRFMNWERPILTDSGGFQVFSLAGLRKIKEEGVYFNSHIDGRKIFMGPEESMQIQSNLGSTIAMAFDECPSSVADRRYVENSVARTTRWLARCRDEMNRLNSLPDTVNPHQMLFGINQGAIYEDIRIEHARQIRRLDLDGYAVGGLAVGESHEEMYRILDVTVPELPREKPVYLMGVGTPANILEAVDRGVDFFDCVYPSRNGRHGHVYTSQGKRNLFNARYELDERPIEEGCGCPACRHYSRAYIRHLLKAKEMLGMRLCVLHNLYFYNHLMEEIRQAIEQGRYQEFKKSKLEGFLENDGPRQKN</sequence>
<dbReference type="AlphaFoldDB" id="A0A9D1NU10"/>
<reference evidence="9" key="1">
    <citation type="submission" date="2020-10" db="EMBL/GenBank/DDBJ databases">
        <authorList>
            <person name="Gilroy R."/>
        </authorList>
    </citation>
    <scope>NUCLEOTIDE SEQUENCE</scope>
    <source>
        <strain evidence="9">ChiBcec2-4451</strain>
    </source>
</reference>
<gene>
    <name evidence="7 9" type="primary">tgt</name>
    <name evidence="9" type="ORF">IAA63_02550</name>
</gene>
<comment type="pathway">
    <text evidence="7">tRNA modification; tRNA-queuosine biosynthesis.</text>
</comment>
<dbReference type="Proteomes" id="UP000886723">
    <property type="component" value="Unassembled WGS sequence"/>
</dbReference>
<evidence type="ECO:0000313" key="9">
    <source>
        <dbReference type="EMBL" id="HIV12005.1"/>
    </source>
</evidence>
<evidence type="ECO:0000256" key="1">
    <source>
        <dbReference type="ARBA" id="ARBA00022676"/>
    </source>
</evidence>
<evidence type="ECO:0000313" key="10">
    <source>
        <dbReference type="Proteomes" id="UP000886723"/>
    </source>
</evidence>
<comment type="subunit">
    <text evidence="7">Homodimer. Within each dimer, one monomer is responsible for RNA recognition and catalysis, while the other monomer binds to the replacement base PreQ1.</text>
</comment>
<feature type="region of interest" description="RNA binding" evidence="7">
    <location>
        <begin position="252"/>
        <end position="258"/>
    </location>
</feature>
<dbReference type="FunFam" id="3.20.20.105:FF:000001">
    <property type="entry name" value="Queuine tRNA-ribosyltransferase"/>
    <property type="match status" value="1"/>
</dbReference>
<organism evidence="9 10">
    <name type="scientific">Candidatus Pullilachnospira stercoravium</name>
    <dbReference type="NCBI Taxonomy" id="2840913"/>
    <lineage>
        <taxon>Bacteria</taxon>
        <taxon>Bacillati</taxon>
        <taxon>Bacillota</taxon>
        <taxon>Clostridia</taxon>
        <taxon>Lachnospirales</taxon>
        <taxon>Lachnospiraceae</taxon>
        <taxon>Lachnospiraceae incertae sedis</taxon>
        <taxon>Candidatus Pullilachnospira</taxon>
    </lineage>
</organism>
<keyword evidence="5 7" id="KW-0862">Zinc</keyword>
<feature type="binding site" evidence="7">
    <location>
        <position position="340"/>
    </location>
    <ligand>
        <name>Zn(2+)</name>
        <dbReference type="ChEBI" id="CHEBI:29105"/>
    </ligand>
</feature>
<evidence type="ECO:0000256" key="7">
    <source>
        <dbReference type="HAMAP-Rule" id="MF_00168"/>
    </source>
</evidence>
<dbReference type="NCBIfam" id="TIGR00449">
    <property type="entry name" value="tgt_general"/>
    <property type="match status" value="1"/>
</dbReference>
<dbReference type="PANTHER" id="PTHR46499:SF1">
    <property type="entry name" value="QUEUINE TRNA-RIBOSYLTRANSFERASE"/>
    <property type="match status" value="1"/>
</dbReference>
<dbReference type="InterPro" id="IPR036511">
    <property type="entry name" value="TGT-like_sf"/>
</dbReference>
<dbReference type="EC" id="2.4.2.29" evidence="7"/>
<keyword evidence="3 7" id="KW-0819">tRNA processing</keyword>
<dbReference type="SUPFAM" id="SSF51713">
    <property type="entry name" value="tRNA-guanine transglycosylase"/>
    <property type="match status" value="1"/>
</dbReference>
<feature type="binding site" evidence="7">
    <location>
        <position position="314"/>
    </location>
    <ligand>
        <name>Zn(2+)</name>
        <dbReference type="ChEBI" id="CHEBI:29105"/>
    </ligand>
</feature>
<accession>A0A9D1NU10</accession>
<feature type="active site" description="Nucleophile" evidence="7">
    <location>
        <position position="271"/>
    </location>
</feature>
<dbReference type="Pfam" id="PF01702">
    <property type="entry name" value="TGT"/>
    <property type="match status" value="1"/>
</dbReference>
<dbReference type="Gene3D" id="3.20.20.105">
    <property type="entry name" value="Queuine tRNA-ribosyltransferase-like"/>
    <property type="match status" value="1"/>
</dbReference>
<feature type="active site" description="Proton acceptor" evidence="7">
    <location>
        <position position="89"/>
    </location>
</feature>
<dbReference type="GO" id="GO:0046872">
    <property type="term" value="F:metal ion binding"/>
    <property type="evidence" value="ECO:0007669"/>
    <property type="project" value="UniProtKB-KW"/>
</dbReference>
<dbReference type="PANTHER" id="PTHR46499">
    <property type="entry name" value="QUEUINE TRNA-RIBOSYLTRANSFERASE"/>
    <property type="match status" value="1"/>
</dbReference>
<dbReference type="GO" id="GO:0008616">
    <property type="term" value="P:tRNA queuosine(34) biosynthetic process"/>
    <property type="evidence" value="ECO:0007669"/>
    <property type="project" value="UniProtKB-UniRule"/>
</dbReference>
<dbReference type="GO" id="GO:0008479">
    <property type="term" value="F:tRNA-guanosine(34) queuine transglycosylase activity"/>
    <property type="evidence" value="ECO:0007669"/>
    <property type="project" value="UniProtKB-UniRule"/>
</dbReference>
<feature type="binding site" evidence="7">
    <location>
        <position position="311"/>
    </location>
    <ligand>
        <name>Zn(2+)</name>
        <dbReference type="ChEBI" id="CHEBI:29105"/>
    </ligand>
</feature>
<keyword evidence="1 7" id="KW-0328">Glycosyltransferase</keyword>
<feature type="binding site" evidence="7">
    <location>
        <position position="221"/>
    </location>
    <ligand>
        <name>substrate</name>
    </ligand>
</feature>
<dbReference type="InterPro" id="IPR004803">
    <property type="entry name" value="TGT"/>
</dbReference>
<dbReference type="InterPro" id="IPR050076">
    <property type="entry name" value="ArchSynthase1/Queuine_TRR"/>
</dbReference>
<comment type="catalytic activity">
    <reaction evidence="6 7">
        <text>7-aminomethyl-7-carbaguanine + guanosine(34) in tRNA = 7-aminomethyl-7-carbaguanosine(34) in tRNA + guanine</text>
        <dbReference type="Rhea" id="RHEA:24104"/>
        <dbReference type="Rhea" id="RHEA-COMP:10341"/>
        <dbReference type="Rhea" id="RHEA-COMP:10342"/>
        <dbReference type="ChEBI" id="CHEBI:16235"/>
        <dbReference type="ChEBI" id="CHEBI:58703"/>
        <dbReference type="ChEBI" id="CHEBI:74269"/>
        <dbReference type="ChEBI" id="CHEBI:82833"/>
        <dbReference type="EC" id="2.4.2.29"/>
    </reaction>
</comment>
<evidence type="ECO:0000256" key="4">
    <source>
        <dbReference type="ARBA" id="ARBA00022785"/>
    </source>
</evidence>
<protein>
    <recommendedName>
        <fullName evidence="7">Queuine tRNA-ribosyltransferase</fullName>
        <ecNumber evidence="7">2.4.2.29</ecNumber>
    </recommendedName>
    <alternativeName>
        <fullName evidence="7">Guanine insertion enzyme</fullName>
    </alternativeName>
    <alternativeName>
        <fullName evidence="7">tRNA-guanine transglycosylase</fullName>
    </alternativeName>
</protein>
<keyword evidence="7" id="KW-0479">Metal-binding</keyword>
<keyword evidence="4 7" id="KW-0671">Queuosine biosynthesis</keyword>
<feature type="domain" description="tRNA-guanine(15) transglycosylase-like" evidence="8">
    <location>
        <begin position="10"/>
        <end position="370"/>
    </location>
</feature>
<evidence type="ECO:0000256" key="3">
    <source>
        <dbReference type="ARBA" id="ARBA00022694"/>
    </source>
</evidence>
<comment type="caution">
    <text evidence="9">The sequence shown here is derived from an EMBL/GenBank/DDBJ whole genome shotgun (WGS) entry which is preliminary data.</text>
</comment>
<name>A0A9D1NU10_9FIRM</name>
<feature type="binding site" evidence="7">
    <location>
        <begin position="89"/>
        <end position="93"/>
    </location>
    <ligand>
        <name>substrate</name>
    </ligand>
</feature>
<evidence type="ECO:0000256" key="2">
    <source>
        <dbReference type="ARBA" id="ARBA00022679"/>
    </source>
</evidence>
<comment type="similarity">
    <text evidence="7">Belongs to the queuine tRNA-ribosyltransferase family.</text>
</comment>
<proteinExistence type="inferred from homology"/>
<reference evidence="9" key="2">
    <citation type="journal article" date="2021" name="PeerJ">
        <title>Extensive microbial diversity within the chicken gut microbiome revealed by metagenomics and culture.</title>
        <authorList>
            <person name="Gilroy R."/>
            <person name="Ravi A."/>
            <person name="Getino M."/>
            <person name="Pursley I."/>
            <person name="Horton D.L."/>
            <person name="Alikhan N.F."/>
            <person name="Baker D."/>
            <person name="Gharbi K."/>
            <person name="Hall N."/>
            <person name="Watson M."/>
            <person name="Adriaenssens E.M."/>
            <person name="Foster-Nyarko E."/>
            <person name="Jarju S."/>
            <person name="Secka A."/>
            <person name="Antonio M."/>
            <person name="Oren A."/>
            <person name="Chaudhuri R.R."/>
            <person name="La Ragione R."/>
            <person name="Hildebrand F."/>
            <person name="Pallen M.J."/>
        </authorList>
    </citation>
    <scope>NUCLEOTIDE SEQUENCE</scope>
    <source>
        <strain evidence="9">ChiBcec2-4451</strain>
    </source>
</reference>
<dbReference type="InterPro" id="IPR002616">
    <property type="entry name" value="tRNA_ribo_trans-like"/>
</dbReference>